<comment type="similarity">
    <text evidence="2">Belongs to the histone deacetylase family. HD type 2 subfamily.</text>
</comment>
<evidence type="ECO:0000256" key="3">
    <source>
        <dbReference type="ARBA" id="ARBA00012111"/>
    </source>
</evidence>
<keyword evidence="4" id="KW-0678">Repressor</keyword>
<dbReference type="GO" id="GO:0000118">
    <property type="term" value="C:histone deacetylase complex"/>
    <property type="evidence" value="ECO:0007669"/>
    <property type="project" value="TreeGrafter"/>
</dbReference>
<dbReference type="PRINTS" id="PR01270">
    <property type="entry name" value="HDASUPER"/>
</dbReference>
<keyword evidence="7" id="KW-0862">Zinc</keyword>
<dbReference type="AlphaFoldDB" id="A0A7N8WLI7"/>
<feature type="compositionally biased region" description="Low complexity" evidence="12">
    <location>
        <begin position="44"/>
        <end position="59"/>
    </location>
</feature>
<sequence length="456" mass="49552">TLIFMSEQQALLLEQQRIHQLRNYQASMEAAGLSVPFPGHRPLSRAQSSPASASSFPISVPAPDPPIKPRFTTGLVYDSLMQKHQCMCGNTNSHPEHAGRIQSIWSRLQETGLRAQCECIRGRKATLEELQTVHSEAHVLLYGTNPLRQKLDCKFTQINTMSCFGFSSGVRIVHSSSAARLAVGSVVELVFKVATEELKNGFAVVRPPGHHAEESTPMGFCYFNSVAIAAKLLQQRLNISKILIVDWDVHHGNGTQQAFYDDPNVLYVSIHRYDDGNFFPGSGAPDEVGSGPGVGFNVNVAFTGGLDPPMGDAEYLAAFRSVVMPIANEFAPDIVLVSCGFDAVEGHPPPLGGYTLSSKCFGYLTRQLMTLAGGRVVLALEGGHDLTAICDASEACVAALLGQELDPLPKAVLEQRPNPNAVHSLEKVLETHSEFILSDMTQMCTLRDPYFMALTT</sequence>
<dbReference type="InterPro" id="IPR023696">
    <property type="entry name" value="Ureohydrolase_dom_sf"/>
</dbReference>
<dbReference type="GO" id="GO:0040029">
    <property type="term" value="P:epigenetic regulation of gene expression"/>
    <property type="evidence" value="ECO:0007669"/>
    <property type="project" value="TreeGrafter"/>
</dbReference>
<dbReference type="GO" id="GO:0046872">
    <property type="term" value="F:metal ion binding"/>
    <property type="evidence" value="ECO:0007669"/>
    <property type="project" value="UniProtKB-KW"/>
</dbReference>
<evidence type="ECO:0000256" key="4">
    <source>
        <dbReference type="ARBA" id="ARBA00022491"/>
    </source>
</evidence>
<evidence type="ECO:0000256" key="5">
    <source>
        <dbReference type="ARBA" id="ARBA00022723"/>
    </source>
</evidence>
<keyword evidence="11" id="KW-0539">Nucleus</keyword>
<evidence type="ECO:0000256" key="2">
    <source>
        <dbReference type="ARBA" id="ARBA00007738"/>
    </source>
</evidence>
<name>A0A7N8WLI7_9TELE</name>
<evidence type="ECO:0000256" key="10">
    <source>
        <dbReference type="ARBA" id="ARBA00023163"/>
    </source>
</evidence>
<keyword evidence="5" id="KW-0479">Metal-binding</keyword>
<evidence type="ECO:0000256" key="12">
    <source>
        <dbReference type="SAM" id="MobiDB-lite"/>
    </source>
</evidence>
<keyword evidence="9" id="KW-0805">Transcription regulation</keyword>
<dbReference type="InterPro" id="IPR000286">
    <property type="entry name" value="HDACs"/>
</dbReference>
<feature type="domain" description="Histone deacetylase" evidence="13">
    <location>
        <begin position="94"/>
        <end position="400"/>
    </location>
</feature>
<dbReference type="SUPFAM" id="SSF52768">
    <property type="entry name" value="Arginase/deacetylase"/>
    <property type="match status" value="1"/>
</dbReference>
<dbReference type="GeneTree" id="ENSGT00940000157440"/>
<evidence type="ECO:0000256" key="8">
    <source>
        <dbReference type="ARBA" id="ARBA00022853"/>
    </source>
</evidence>
<dbReference type="FunFam" id="3.40.800.20:FF:000002">
    <property type="entry name" value="Histone deacetylase"/>
    <property type="match status" value="1"/>
</dbReference>
<organism evidence="14 15">
    <name type="scientific">Mastacembelus armatus</name>
    <name type="common">zig-zag eel</name>
    <dbReference type="NCBI Taxonomy" id="205130"/>
    <lineage>
        <taxon>Eukaryota</taxon>
        <taxon>Metazoa</taxon>
        <taxon>Chordata</taxon>
        <taxon>Craniata</taxon>
        <taxon>Vertebrata</taxon>
        <taxon>Euteleostomi</taxon>
        <taxon>Actinopterygii</taxon>
        <taxon>Neopterygii</taxon>
        <taxon>Teleostei</taxon>
        <taxon>Neoteleostei</taxon>
        <taxon>Acanthomorphata</taxon>
        <taxon>Anabantaria</taxon>
        <taxon>Synbranchiformes</taxon>
        <taxon>Mastacembelidae</taxon>
        <taxon>Mastacembelus</taxon>
    </lineage>
</organism>
<dbReference type="Proteomes" id="UP000261640">
    <property type="component" value="Unplaced"/>
</dbReference>
<proteinExistence type="inferred from homology"/>
<keyword evidence="8" id="KW-0156">Chromatin regulator</keyword>
<evidence type="ECO:0000313" key="15">
    <source>
        <dbReference type="Proteomes" id="UP000261640"/>
    </source>
</evidence>
<evidence type="ECO:0000256" key="9">
    <source>
        <dbReference type="ARBA" id="ARBA00023015"/>
    </source>
</evidence>
<dbReference type="Gene3D" id="3.40.800.20">
    <property type="entry name" value="Histone deacetylase domain"/>
    <property type="match status" value="1"/>
</dbReference>
<feature type="region of interest" description="Disordered" evidence="12">
    <location>
        <begin position="39"/>
        <end position="61"/>
    </location>
</feature>
<dbReference type="Ensembl" id="ENSMAMT00000052335.1">
    <property type="protein sequence ID" value="ENSMAMP00000036180.1"/>
    <property type="gene ID" value="ENSMAMG00000021971.2"/>
</dbReference>
<reference evidence="14" key="2">
    <citation type="submission" date="2025-09" db="UniProtKB">
        <authorList>
            <consortium name="Ensembl"/>
        </authorList>
    </citation>
    <scope>IDENTIFICATION</scope>
</reference>
<dbReference type="Pfam" id="PF00850">
    <property type="entry name" value="Hist_deacetyl"/>
    <property type="match status" value="1"/>
</dbReference>
<keyword evidence="6" id="KW-0378">Hydrolase</keyword>
<evidence type="ECO:0000256" key="7">
    <source>
        <dbReference type="ARBA" id="ARBA00022833"/>
    </source>
</evidence>
<dbReference type="PANTHER" id="PTHR10625:SF33">
    <property type="entry name" value="HISTONE DEACETYLASE 4"/>
    <property type="match status" value="1"/>
</dbReference>
<evidence type="ECO:0000256" key="11">
    <source>
        <dbReference type="ARBA" id="ARBA00023242"/>
    </source>
</evidence>
<keyword evidence="15" id="KW-1185">Reference proteome</keyword>
<evidence type="ECO:0000259" key="13">
    <source>
        <dbReference type="Pfam" id="PF00850"/>
    </source>
</evidence>
<keyword evidence="10" id="KW-0804">Transcription</keyword>
<evidence type="ECO:0000313" key="14">
    <source>
        <dbReference type="Ensembl" id="ENSMAMP00000036180.1"/>
    </source>
</evidence>
<dbReference type="GO" id="GO:0141221">
    <property type="term" value="F:histone deacetylase activity, hydrolytic mechanism"/>
    <property type="evidence" value="ECO:0007669"/>
    <property type="project" value="UniProtKB-EC"/>
</dbReference>
<dbReference type="InterPro" id="IPR023801">
    <property type="entry name" value="His_deacetylse_dom"/>
</dbReference>
<dbReference type="EC" id="3.5.1.98" evidence="3"/>
<evidence type="ECO:0000256" key="1">
    <source>
        <dbReference type="ARBA" id="ARBA00004123"/>
    </source>
</evidence>
<evidence type="ECO:0000256" key="6">
    <source>
        <dbReference type="ARBA" id="ARBA00022801"/>
    </source>
</evidence>
<protein>
    <recommendedName>
        <fullName evidence="3">histone deacetylase</fullName>
        <ecNumber evidence="3">3.5.1.98</ecNumber>
    </recommendedName>
</protein>
<dbReference type="PANTHER" id="PTHR10625">
    <property type="entry name" value="HISTONE DEACETYLASE HDAC1-RELATED"/>
    <property type="match status" value="1"/>
</dbReference>
<dbReference type="InterPro" id="IPR037138">
    <property type="entry name" value="His_deacetylse_dom_sf"/>
</dbReference>
<comment type="subcellular location">
    <subcellularLocation>
        <location evidence="1">Nucleus</location>
    </subcellularLocation>
</comment>
<reference evidence="14" key="1">
    <citation type="submission" date="2025-08" db="UniProtKB">
        <authorList>
            <consortium name="Ensembl"/>
        </authorList>
    </citation>
    <scope>IDENTIFICATION</scope>
</reference>
<accession>A0A7N8WLI7</accession>